<dbReference type="EMBL" id="CP036279">
    <property type="protein sequence ID" value="QDU59756.1"/>
    <property type="molecule type" value="Genomic_DNA"/>
</dbReference>
<protein>
    <submittedName>
        <fullName evidence="2">Uncharacterized protein</fullName>
    </submittedName>
</protein>
<keyword evidence="3" id="KW-1185">Reference proteome</keyword>
<accession>A0A518AYF3</accession>
<feature type="compositionally biased region" description="Low complexity" evidence="1">
    <location>
        <begin position="31"/>
        <end position="51"/>
    </location>
</feature>
<sequence>MSGIAIILVGAAIIIGAVAILLGNKPPSTTRASSPKGAPAPKPTSTAARASRTVGKPEPAASSVGDVPQPSAKGAVREALDSAQQRLGPASPETRAKARKAAMKQQVNDQVQLDPAVAATMLRRWMDEKKG</sequence>
<dbReference type="RefSeq" id="WP_145254527.1">
    <property type="nucleotide sequence ID" value="NZ_CP036279.1"/>
</dbReference>
<feature type="region of interest" description="Disordered" evidence="1">
    <location>
        <begin position="25"/>
        <end position="109"/>
    </location>
</feature>
<proteinExistence type="predicted"/>
<evidence type="ECO:0000313" key="3">
    <source>
        <dbReference type="Proteomes" id="UP000317093"/>
    </source>
</evidence>
<organism evidence="2 3">
    <name type="scientific">Kolteria novifilia</name>
    <dbReference type="NCBI Taxonomy" id="2527975"/>
    <lineage>
        <taxon>Bacteria</taxon>
        <taxon>Pseudomonadati</taxon>
        <taxon>Planctomycetota</taxon>
        <taxon>Planctomycetia</taxon>
        <taxon>Kolteriales</taxon>
        <taxon>Kolteriaceae</taxon>
        <taxon>Kolteria</taxon>
    </lineage>
</organism>
<dbReference type="AlphaFoldDB" id="A0A518AYF3"/>
<evidence type="ECO:0000313" key="2">
    <source>
        <dbReference type="EMBL" id="QDU59756.1"/>
    </source>
</evidence>
<evidence type="ECO:0000256" key="1">
    <source>
        <dbReference type="SAM" id="MobiDB-lite"/>
    </source>
</evidence>
<name>A0A518AYF3_9BACT</name>
<dbReference type="Proteomes" id="UP000317093">
    <property type="component" value="Chromosome"/>
</dbReference>
<dbReference type="KEGG" id="knv:Pan216_05880"/>
<gene>
    <name evidence="2" type="ORF">Pan216_05880</name>
</gene>
<reference evidence="2 3" key="1">
    <citation type="submission" date="2019-02" db="EMBL/GenBank/DDBJ databases">
        <title>Deep-cultivation of Planctomycetes and their phenomic and genomic characterization uncovers novel biology.</title>
        <authorList>
            <person name="Wiegand S."/>
            <person name="Jogler M."/>
            <person name="Boedeker C."/>
            <person name="Pinto D."/>
            <person name="Vollmers J."/>
            <person name="Rivas-Marin E."/>
            <person name="Kohn T."/>
            <person name="Peeters S.H."/>
            <person name="Heuer A."/>
            <person name="Rast P."/>
            <person name="Oberbeckmann S."/>
            <person name="Bunk B."/>
            <person name="Jeske O."/>
            <person name="Meyerdierks A."/>
            <person name="Storesund J.E."/>
            <person name="Kallscheuer N."/>
            <person name="Luecker S."/>
            <person name="Lage O.M."/>
            <person name="Pohl T."/>
            <person name="Merkel B.J."/>
            <person name="Hornburger P."/>
            <person name="Mueller R.-W."/>
            <person name="Bruemmer F."/>
            <person name="Labrenz M."/>
            <person name="Spormann A.M."/>
            <person name="Op den Camp H."/>
            <person name="Overmann J."/>
            <person name="Amann R."/>
            <person name="Jetten M.S.M."/>
            <person name="Mascher T."/>
            <person name="Medema M.H."/>
            <person name="Devos D.P."/>
            <person name="Kaster A.-K."/>
            <person name="Ovreas L."/>
            <person name="Rohde M."/>
            <person name="Galperin M.Y."/>
            <person name="Jogler C."/>
        </authorList>
    </citation>
    <scope>NUCLEOTIDE SEQUENCE [LARGE SCALE GENOMIC DNA]</scope>
    <source>
        <strain evidence="2 3">Pan216</strain>
    </source>
</reference>